<sequence length="43" mass="4809">MGLESKEKGKMILRLKLRDEATGVGDFVEAVVETVPRYVGMVR</sequence>
<proteinExistence type="predicted"/>
<organism evidence="1">
    <name type="scientific">Arundo donax</name>
    <name type="common">Giant reed</name>
    <name type="synonym">Donax arundinaceus</name>
    <dbReference type="NCBI Taxonomy" id="35708"/>
    <lineage>
        <taxon>Eukaryota</taxon>
        <taxon>Viridiplantae</taxon>
        <taxon>Streptophyta</taxon>
        <taxon>Embryophyta</taxon>
        <taxon>Tracheophyta</taxon>
        <taxon>Spermatophyta</taxon>
        <taxon>Magnoliopsida</taxon>
        <taxon>Liliopsida</taxon>
        <taxon>Poales</taxon>
        <taxon>Poaceae</taxon>
        <taxon>PACMAD clade</taxon>
        <taxon>Arundinoideae</taxon>
        <taxon>Arundineae</taxon>
        <taxon>Arundo</taxon>
    </lineage>
</organism>
<protein>
    <submittedName>
        <fullName evidence="1">Uncharacterized protein</fullName>
    </submittedName>
</protein>
<dbReference type="AlphaFoldDB" id="A0A0A8ZSX3"/>
<accession>A0A0A8ZSX3</accession>
<dbReference type="EMBL" id="GBRH01255401">
    <property type="protein sequence ID" value="JAD42494.1"/>
    <property type="molecule type" value="Transcribed_RNA"/>
</dbReference>
<reference evidence="1" key="2">
    <citation type="journal article" date="2015" name="Data Brief">
        <title>Shoot transcriptome of the giant reed, Arundo donax.</title>
        <authorList>
            <person name="Barrero R.A."/>
            <person name="Guerrero F.D."/>
            <person name="Moolhuijzen P."/>
            <person name="Goolsby J.A."/>
            <person name="Tidwell J."/>
            <person name="Bellgard S.E."/>
            <person name="Bellgard M.I."/>
        </authorList>
    </citation>
    <scope>NUCLEOTIDE SEQUENCE</scope>
    <source>
        <tissue evidence="1">Shoot tissue taken approximately 20 cm above the soil surface</tissue>
    </source>
</reference>
<name>A0A0A8ZSX3_ARUDO</name>
<reference evidence="1" key="1">
    <citation type="submission" date="2014-09" db="EMBL/GenBank/DDBJ databases">
        <authorList>
            <person name="Magalhaes I.L.F."/>
            <person name="Oliveira U."/>
            <person name="Santos F.R."/>
            <person name="Vidigal T.H.D.A."/>
            <person name="Brescovit A.D."/>
            <person name="Santos A.J."/>
        </authorList>
    </citation>
    <scope>NUCLEOTIDE SEQUENCE</scope>
    <source>
        <tissue evidence="1">Shoot tissue taken approximately 20 cm above the soil surface</tissue>
    </source>
</reference>
<evidence type="ECO:0000313" key="1">
    <source>
        <dbReference type="EMBL" id="JAD42494.1"/>
    </source>
</evidence>